<accession>A0A875RY45</accession>
<feature type="active site" description="Schiff-base intermediate with substrate; via pyruvic acid" evidence="13">
    <location>
        <position position="103"/>
    </location>
</feature>
<dbReference type="SUPFAM" id="SSF56276">
    <property type="entry name" value="S-adenosylmethionine decarboxylase"/>
    <property type="match status" value="1"/>
</dbReference>
<evidence type="ECO:0000256" key="8">
    <source>
        <dbReference type="ARBA" id="ARBA00023145"/>
    </source>
</evidence>
<keyword evidence="5 16" id="KW-0068">Autocatalytic cleavage</keyword>
<feature type="binding site" evidence="14">
    <location>
        <position position="40"/>
    </location>
    <ligand>
        <name>substrate</name>
    </ligand>
</feature>
<name>A0A875RY45_EENNA</name>
<dbReference type="EMBL" id="CP064812">
    <property type="protein sequence ID" value="QPG73503.1"/>
    <property type="molecule type" value="Genomic_DNA"/>
</dbReference>
<protein>
    <recommendedName>
        <fullName evidence="12">S-adenosylmethionine decarboxylase proenzyme</fullName>
        <ecNumber evidence="12">4.1.1.50</ecNumber>
    </recommendedName>
</protein>
<dbReference type="InterPro" id="IPR018166">
    <property type="entry name" value="S-AdoMet_deCO2ase_CS"/>
</dbReference>
<dbReference type="NCBIfam" id="TIGR00535">
    <property type="entry name" value="SAM_DCase"/>
    <property type="match status" value="1"/>
</dbReference>
<keyword evidence="19" id="KW-1185">Reference proteome</keyword>
<dbReference type="KEGG" id="bnn:FOA43_000814"/>
<evidence type="ECO:0000256" key="15">
    <source>
        <dbReference type="PIRSR" id="PIRSR001355-3"/>
    </source>
</evidence>
<evidence type="ECO:0000256" key="11">
    <source>
        <dbReference type="ARBA" id="ARBA00023317"/>
    </source>
</evidence>
<feature type="modified residue" description="Pyruvic acid (Ser); by autocatalysis" evidence="15">
    <location>
        <position position="103"/>
    </location>
</feature>
<comment type="cofactor">
    <cofactor evidence="12">
        <name>pyruvate</name>
        <dbReference type="ChEBI" id="CHEBI:15361"/>
    </cofactor>
    <text evidence="12">Binds 1 pyruvoyl group covalently per subunit.</text>
</comment>
<dbReference type="PROSITE" id="PS01336">
    <property type="entry name" value="ADOMETDC"/>
    <property type="match status" value="1"/>
</dbReference>
<dbReference type="GeneID" id="62194215"/>
<gene>
    <name evidence="18" type="ORF">FOA43_000814</name>
</gene>
<feature type="binding site" evidence="14">
    <location>
        <position position="311"/>
    </location>
    <ligand>
        <name>substrate</name>
    </ligand>
</feature>
<evidence type="ECO:0000256" key="17">
    <source>
        <dbReference type="PIRSR" id="PIRSR001355-5"/>
    </source>
</evidence>
<evidence type="ECO:0000256" key="4">
    <source>
        <dbReference type="ARBA" id="ARBA00022793"/>
    </source>
</evidence>
<feature type="active site" description="Proton acceptor; for processing activity" evidence="13">
    <location>
        <position position="307"/>
    </location>
</feature>
<evidence type="ECO:0000256" key="14">
    <source>
        <dbReference type="PIRSR" id="PIRSR001355-2"/>
    </source>
</evidence>
<keyword evidence="4 12" id="KW-0210">Decarboxylase</keyword>
<evidence type="ECO:0000256" key="1">
    <source>
        <dbReference type="ARBA" id="ARBA00004911"/>
    </source>
</evidence>
<evidence type="ECO:0000256" key="12">
    <source>
        <dbReference type="PIRNR" id="PIRNR001355"/>
    </source>
</evidence>
<evidence type="ECO:0000256" key="10">
    <source>
        <dbReference type="ARBA" id="ARBA00023270"/>
    </source>
</evidence>
<dbReference type="GO" id="GO:0006597">
    <property type="term" value="P:spermine biosynthetic process"/>
    <property type="evidence" value="ECO:0007669"/>
    <property type="project" value="InterPro"/>
</dbReference>
<comment type="catalytic activity">
    <reaction evidence="12">
        <text>S-adenosyl-L-methionine + H(+) = S-adenosyl 3-(methylsulfanyl)propylamine + CO2</text>
        <dbReference type="Rhea" id="RHEA:15981"/>
        <dbReference type="ChEBI" id="CHEBI:15378"/>
        <dbReference type="ChEBI" id="CHEBI:16526"/>
        <dbReference type="ChEBI" id="CHEBI:57443"/>
        <dbReference type="ChEBI" id="CHEBI:59789"/>
        <dbReference type="EC" id="4.1.1.50"/>
    </reaction>
</comment>
<comment type="similarity">
    <text evidence="2 12">Belongs to the eukaryotic AdoMetDC family.</text>
</comment>
<proteinExistence type="inferred from homology"/>
<dbReference type="Gene3D" id="3.60.90.10">
    <property type="entry name" value="S-adenosylmethionine decarboxylase"/>
    <property type="match status" value="1"/>
</dbReference>
<evidence type="ECO:0000313" key="18">
    <source>
        <dbReference type="EMBL" id="QPG73503.1"/>
    </source>
</evidence>
<keyword evidence="10 12" id="KW-0704">Schiff base</keyword>
<dbReference type="UniPathway" id="UPA00331">
    <property type="reaction ID" value="UER00451"/>
</dbReference>
<dbReference type="Proteomes" id="UP000662931">
    <property type="component" value="Chromosome 1"/>
</dbReference>
<dbReference type="Pfam" id="PF01536">
    <property type="entry name" value="SAM_decarbox"/>
    <property type="match status" value="1"/>
</dbReference>
<dbReference type="PANTHER" id="PTHR11570">
    <property type="entry name" value="S-ADENOSYLMETHIONINE DECARBOXYLASE"/>
    <property type="match status" value="1"/>
</dbReference>
<evidence type="ECO:0000256" key="16">
    <source>
        <dbReference type="PIRSR" id="PIRSR001355-4"/>
    </source>
</evidence>
<feature type="chain" id="PRO_5042324249" description="S-adenosylmethionine decarboxylase alpha chain" evidence="17">
    <location>
        <begin position="103"/>
        <end position="397"/>
    </location>
</feature>
<dbReference type="OrthoDB" id="1068353at2759"/>
<dbReference type="RefSeq" id="XP_038777068.1">
    <property type="nucleotide sequence ID" value="XM_038921140.1"/>
</dbReference>
<evidence type="ECO:0000256" key="9">
    <source>
        <dbReference type="ARBA" id="ARBA00023239"/>
    </source>
</evidence>
<dbReference type="GO" id="GO:0005829">
    <property type="term" value="C:cytosol"/>
    <property type="evidence" value="ECO:0007669"/>
    <property type="project" value="TreeGrafter"/>
</dbReference>
<feature type="active site" description="Proton acceptor; for processing activity" evidence="13">
    <location>
        <position position="293"/>
    </location>
</feature>
<feature type="chain" id="PRO_5042324250" description="S-adenosylmethionine decarboxylase beta chain" evidence="17">
    <location>
        <begin position="1"/>
        <end position="102"/>
    </location>
</feature>
<dbReference type="AlphaFoldDB" id="A0A875RY45"/>
<dbReference type="InterPro" id="IPR016067">
    <property type="entry name" value="S-AdoMet_deCO2ase_core"/>
</dbReference>
<dbReference type="PANTHER" id="PTHR11570:SF0">
    <property type="entry name" value="S-ADENOSYLMETHIONINE DECARBOXYLASE PROENZYME"/>
    <property type="match status" value="1"/>
</dbReference>
<dbReference type="GO" id="GO:0004014">
    <property type="term" value="F:adenosylmethionine decarboxylase activity"/>
    <property type="evidence" value="ECO:0007669"/>
    <property type="project" value="UniProtKB-EC"/>
</dbReference>
<keyword evidence="8 12" id="KW-0865">Zymogen</keyword>
<organism evidence="18 19">
    <name type="scientific">Eeniella nana</name>
    <name type="common">Yeast</name>
    <name type="synonym">Brettanomyces nanus</name>
    <dbReference type="NCBI Taxonomy" id="13502"/>
    <lineage>
        <taxon>Eukaryota</taxon>
        <taxon>Fungi</taxon>
        <taxon>Dikarya</taxon>
        <taxon>Ascomycota</taxon>
        <taxon>Saccharomycotina</taxon>
        <taxon>Pichiomycetes</taxon>
        <taxon>Pichiales</taxon>
        <taxon>Pichiaceae</taxon>
        <taxon>Brettanomyces</taxon>
    </lineage>
</organism>
<comment type="pathway">
    <text evidence="1 12">Amine and polyamine biosynthesis; S-adenosylmethioninamine biosynthesis; S-adenosylmethioninamine from S-adenosyl-L-methionine: step 1/1.</text>
</comment>
<evidence type="ECO:0000256" key="7">
    <source>
        <dbReference type="ARBA" id="ARBA00023115"/>
    </source>
</evidence>
<evidence type="ECO:0000256" key="3">
    <source>
        <dbReference type="ARBA" id="ARBA00022691"/>
    </source>
</evidence>
<keyword evidence="7 12" id="KW-0620">Polyamine biosynthesis</keyword>
<dbReference type="InterPro" id="IPR001985">
    <property type="entry name" value="S-AdoMet_decarboxylase_euk"/>
</dbReference>
<dbReference type="GO" id="GO:0008295">
    <property type="term" value="P:spermidine biosynthetic process"/>
    <property type="evidence" value="ECO:0007669"/>
    <property type="project" value="UniProtKB-KW"/>
</dbReference>
<dbReference type="InterPro" id="IPR048283">
    <property type="entry name" value="AdoMetDC-like"/>
</dbReference>
<feature type="binding site" evidence="14">
    <location>
        <position position="102"/>
    </location>
    <ligand>
        <name>substrate</name>
    </ligand>
</feature>
<evidence type="ECO:0000256" key="2">
    <source>
        <dbReference type="ARBA" id="ARBA00008466"/>
    </source>
</evidence>
<dbReference type="EC" id="4.1.1.50" evidence="12"/>
<feature type="active site" description="Proton donor; for catalytic activity" evidence="13">
    <location>
        <position position="117"/>
    </location>
</feature>
<keyword evidence="6 12" id="KW-0745">Spermidine biosynthesis</keyword>
<evidence type="ECO:0000313" key="19">
    <source>
        <dbReference type="Proteomes" id="UP000662931"/>
    </source>
</evidence>
<evidence type="ECO:0000256" key="13">
    <source>
        <dbReference type="PIRSR" id="PIRSR001355-1"/>
    </source>
</evidence>
<evidence type="ECO:0000256" key="6">
    <source>
        <dbReference type="ARBA" id="ARBA00023066"/>
    </source>
</evidence>
<reference evidence="18" key="1">
    <citation type="submission" date="2020-10" db="EMBL/GenBank/DDBJ databases">
        <authorList>
            <person name="Roach M.J.R."/>
        </authorList>
    </citation>
    <scope>NUCLEOTIDE SEQUENCE</scope>
    <source>
        <strain evidence="18">CBS 1945</strain>
    </source>
</reference>
<keyword evidence="9 12" id="KW-0456">Lyase</keyword>
<feature type="binding site" evidence="14">
    <location>
        <position position="287"/>
    </location>
    <ligand>
        <name>substrate</name>
    </ligand>
</feature>
<evidence type="ECO:0000256" key="5">
    <source>
        <dbReference type="ARBA" id="ARBA00022813"/>
    </source>
</evidence>
<feature type="site" description="Cleavage (non-hydrolytic); by autolysis" evidence="16">
    <location>
        <begin position="102"/>
        <end position="103"/>
    </location>
</feature>
<dbReference type="PIRSF" id="PIRSF001355">
    <property type="entry name" value="S-AdenosylMet_decarboxylase"/>
    <property type="match status" value="1"/>
</dbReference>
<keyword evidence="3 12" id="KW-0949">S-adenosyl-L-methionine</keyword>
<sequence length="397" mass="45972">MTPSAIFKDDQTFSEYEGSMHDLDFVNHKLSVNLDSTNAFEGPEKLLEIWFSPSSDDLPDGWPRDGLRHIPLSGIECMLDDVNCKILSKISSPDMDAYLLSESSLFVFIHKMILKTCGTTTTLFSLEPILKLVQKYCHYSAADFRDIYRVFYSRRMLMFPDRQNDVHKCWHNEMLWLDKYFPACTADSYIVGNLVTDHWHFYMNCGNHAHSPINSSTELDETLEILMTDIDSHSAGVFEMCQYSGKFPNMNPETEDYGHILGKKMMHLMQLDKIIDAKSVKHDAFAFTPCGFSSNTIIEDKYYCTLHITPERGWSYASFETNYMGGSKQKLINKVIQALKPGKFFLSFVKESKNPNSLNLAIDQIRDISIQGYRRDDRIIYDMKFNYCLLYCYFVKK</sequence>
<keyword evidence="11 12" id="KW-0670">Pyruvate</keyword>